<dbReference type="EMBL" id="VORY01000001">
    <property type="protein sequence ID" value="TXD95740.1"/>
    <property type="molecule type" value="Genomic_DNA"/>
</dbReference>
<dbReference type="Proteomes" id="UP000321367">
    <property type="component" value="Unassembled WGS sequence"/>
</dbReference>
<feature type="domain" description="Coenzyme F420 hydrogenase/dehydrogenase beta subunit C-terminal" evidence="2">
    <location>
        <begin position="171"/>
        <end position="331"/>
    </location>
</feature>
<reference evidence="3 4" key="1">
    <citation type="submission" date="2019-08" db="EMBL/GenBank/DDBJ databases">
        <title>Genome sequence of Gillisia hiemivivida IC154 (type strain).</title>
        <authorList>
            <person name="Bowman J.P."/>
        </authorList>
    </citation>
    <scope>NUCLEOTIDE SEQUENCE [LARGE SCALE GENOMIC DNA]</scope>
    <source>
        <strain evidence="3 4">IC154</strain>
    </source>
</reference>
<proteinExistence type="predicted"/>
<comment type="caution">
    <text evidence="3">The sequence shown here is derived from an EMBL/GenBank/DDBJ whole genome shotgun (WGS) entry which is preliminary data.</text>
</comment>
<dbReference type="Pfam" id="PF04432">
    <property type="entry name" value="FrhB_FdhB_C"/>
    <property type="match status" value="1"/>
</dbReference>
<dbReference type="OrthoDB" id="9813230at2"/>
<dbReference type="InterPro" id="IPR007525">
    <property type="entry name" value="FrhB_FdhB_C"/>
</dbReference>
<sequence>MIDSVIKDNLCISCGICTLNGNASMQMVKGINIPKFNNELDTKEKKELYDICPGKGYPIVKMGEKQSLNENIQHDYRLGYYNSIGAARSKDDRITKNSTSGGMIPAVANYLLENNIVNGVLTVKTIYTKNGPEPKPFIATNLSDLISSQGSKYRPIPLFENIDNVINFDGNLAVIGTPCQIAGLRMLQEVNSKLNKKIKFTITNFCGGYRDYRETERIFELKGINKKNIEFFTYRGKGQPGSMLIKEAKKDEINLPYPDYARLTGHIKYKRCRLCVDATGELSDLSFGDAWMPKYLNSGNKWSFFISRTETGRSVLKKMFDDNLFHHSEISKEELIESQSGNINTKKERQNSRNKLYEFLGVRIPAFDGGYSKKDTNLKLELKVATSHNIFLFLEKIKLYTPIARLIKRIK</sequence>
<dbReference type="AlphaFoldDB" id="A0A5C7A071"/>
<dbReference type="InterPro" id="IPR007516">
    <property type="entry name" value="Co_F420_Hydgase/DH_bsu_N"/>
</dbReference>
<keyword evidence="4" id="KW-1185">Reference proteome</keyword>
<dbReference type="GO" id="GO:0052592">
    <property type="term" value="F:oxidoreductase activity, acting on CH or CH2 groups, with an iron-sulfur protein as acceptor"/>
    <property type="evidence" value="ECO:0007669"/>
    <property type="project" value="TreeGrafter"/>
</dbReference>
<evidence type="ECO:0000259" key="1">
    <source>
        <dbReference type="Pfam" id="PF04422"/>
    </source>
</evidence>
<dbReference type="InterPro" id="IPR045220">
    <property type="entry name" value="FRHB/FDHB/HCAR-like"/>
</dbReference>
<accession>A0A5C7A071</accession>
<gene>
    <name evidence="3" type="ORF">ES724_01575</name>
</gene>
<dbReference type="RefSeq" id="WP_146928608.1">
    <property type="nucleotide sequence ID" value="NZ_CBCSHZ010000002.1"/>
</dbReference>
<dbReference type="PANTHER" id="PTHR31332">
    <property type="entry name" value="7-HYDROXYMETHYL CHLOROPHYLL A REDUCTASE, CHLOROPLASTIC"/>
    <property type="match status" value="1"/>
</dbReference>
<protein>
    <recommendedName>
        <fullName evidence="5">Coenzyme F420 hydrogenase</fullName>
    </recommendedName>
</protein>
<evidence type="ECO:0008006" key="5">
    <source>
        <dbReference type="Google" id="ProtNLM"/>
    </source>
</evidence>
<evidence type="ECO:0000313" key="3">
    <source>
        <dbReference type="EMBL" id="TXD95740.1"/>
    </source>
</evidence>
<evidence type="ECO:0000313" key="4">
    <source>
        <dbReference type="Proteomes" id="UP000321367"/>
    </source>
</evidence>
<dbReference type="PANTHER" id="PTHR31332:SF0">
    <property type="entry name" value="7-HYDROXYMETHYL CHLOROPHYLL A REDUCTASE, CHLOROPLASTIC"/>
    <property type="match status" value="1"/>
</dbReference>
<evidence type="ECO:0000259" key="2">
    <source>
        <dbReference type="Pfam" id="PF04432"/>
    </source>
</evidence>
<feature type="domain" description="Coenzyme F420 hydrogenase/dehydrogenase beta subunit N-terminal" evidence="1">
    <location>
        <begin position="86"/>
        <end position="160"/>
    </location>
</feature>
<dbReference type="Pfam" id="PF04422">
    <property type="entry name" value="FrhB_FdhB_N"/>
    <property type="match status" value="1"/>
</dbReference>
<name>A0A5C7A071_9FLAO</name>
<organism evidence="3 4">
    <name type="scientific">Gillisia hiemivivida</name>
    <dbReference type="NCBI Taxonomy" id="291190"/>
    <lineage>
        <taxon>Bacteria</taxon>
        <taxon>Pseudomonadati</taxon>
        <taxon>Bacteroidota</taxon>
        <taxon>Flavobacteriia</taxon>
        <taxon>Flavobacteriales</taxon>
        <taxon>Flavobacteriaceae</taxon>
        <taxon>Gillisia</taxon>
    </lineage>
</organism>